<proteinExistence type="predicted"/>
<dbReference type="InterPro" id="IPR050618">
    <property type="entry name" value="Ubq-SigPath_Reg"/>
</dbReference>
<evidence type="ECO:0008006" key="3">
    <source>
        <dbReference type="Google" id="ProtNLM"/>
    </source>
</evidence>
<evidence type="ECO:0000313" key="2">
    <source>
        <dbReference type="Proteomes" id="UP000077755"/>
    </source>
</evidence>
<name>A0AAF0W5V1_DAUCS</name>
<reference evidence="1" key="1">
    <citation type="journal article" date="2016" name="Nat. Genet.">
        <title>A high-quality carrot genome assembly provides new insights into carotenoid accumulation and asterid genome evolution.</title>
        <authorList>
            <person name="Iorizzo M."/>
            <person name="Ellison S."/>
            <person name="Senalik D."/>
            <person name="Zeng P."/>
            <person name="Satapoomin P."/>
            <person name="Huang J."/>
            <person name="Bowman M."/>
            <person name="Iovene M."/>
            <person name="Sanseverino W."/>
            <person name="Cavagnaro P."/>
            <person name="Yildiz M."/>
            <person name="Macko-Podgorni A."/>
            <person name="Moranska E."/>
            <person name="Grzebelus E."/>
            <person name="Grzebelus D."/>
            <person name="Ashrafi H."/>
            <person name="Zheng Z."/>
            <person name="Cheng S."/>
            <person name="Spooner D."/>
            <person name="Van Deynze A."/>
            <person name="Simon P."/>
        </authorList>
    </citation>
    <scope>NUCLEOTIDE SEQUENCE</scope>
    <source>
        <tissue evidence="1">Leaf</tissue>
    </source>
</reference>
<gene>
    <name evidence="1" type="ORF">DCAR_0101357</name>
</gene>
<sequence length="258" mass="29376">MKLDVSILDDLVHEYCVYRGIVDSGSASASSIEADADMISSQTIDNEERYPYETTSNQEDCSTSGTNQMSKVLQRDRGQGIAKRNKRKHWRGRQEDFEITPEVINASSKQDVSTIMAPTSPYMPNLQQELASRGMAAEVVEEINVMDPNFFTQNPLLLFQLKQLEFLKLVRAGDHSNPTLLKQLKKTLMALLRPNEVISTDDSALRLGIEEPRLMKITRTTLHTHNEWFKLQMCKDGFEDNTSKKNSHLLLHYTPTKI</sequence>
<organism evidence="1 2">
    <name type="scientific">Daucus carota subsp. sativus</name>
    <name type="common">Carrot</name>
    <dbReference type="NCBI Taxonomy" id="79200"/>
    <lineage>
        <taxon>Eukaryota</taxon>
        <taxon>Viridiplantae</taxon>
        <taxon>Streptophyta</taxon>
        <taxon>Embryophyta</taxon>
        <taxon>Tracheophyta</taxon>
        <taxon>Spermatophyta</taxon>
        <taxon>Magnoliopsida</taxon>
        <taxon>eudicotyledons</taxon>
        <taxon>Gunneridae</taxon>
        <taxon>Pentapetalae</taxon>
        <taxon>asterids</taxon>
        <taxon>campanulids</taxon>
        <taxon>Apiales</taxon>
        <taxon>Apiaceae</taxon>
        <taxon>Apioideae</taxon>
        <taxon>Scandiceae</taxon>
        <taxon>Daucinae</taxon>
        <taxon>Daucus</taxon>
        <taxon>Daucus sect. Daucus</taxon>
    </lineage>
</organism>
<reference evidence="1" key="2">
    <citation type="submission" date="2022-03" db="EMBL/GenBank/DDBJ databases">
        <title>Draft title - Genomic analysis of global carrot germplasm unveils the trajectory of domestication and the origin of high carotenoid orange carrot.</title>
        <authorList>
            <person name="Iorizzo M."/>
            <person name="Ellison S."/>
            <person name="Senalik D."/>
            <person name="Macko-Podgorni A."/>
            <person name="Grzebelus D."/>
            <person name="Bostan H."/>
            <person name="Rolling W."/>
            <person name="Curaba J."/>
            <person name="Simon P."/>
        </authorList>
    </citation>
    <scope>NUCLEOTIDE SEQUENCE</scope>
    <source>
        <tissue evidence="1">Leaf</tissue>
    </source>
</reference>
<dbReference type="Proteomes" id="UP000077755">
    <property type="component" value="Chromosome 1"/>
</dbReference>
<keyword evidence="2" id="KW-1185">Reference proteome</keyword>
<dbReference type="AlphaFoldDB" id="A0AAF0W5V1"/>
<accession>A0AAF0W5V1</accession>
<protein>
    <recommendedName>
        <fullName evidence="3">LisH domain-containing protein</fullName>
    </recommendedName>
</protein>
<dbReference type="PANTHER" id="PTHR12864">
    <property type="entry name" value="RAN BINDING PROTEIN 9-RELATED"/>
    <property type="match status" value="1"/>
</dbReference>
<evidence type="ECO:0000313" key="1">
    <source>
        <dbReference type="EMBL" id="WOG82195.1"/>
    </source>
</evidence>
<dbReference type="EMBL" id="CP093343">
    <property type="protein sequence ID" value="WOG82195.1"/>
    <property type="molecule type" value="Genomic_DNA"/>
</dbReference>